<dbReference type="EMBL" id="NBII01000007">
    <property type="protein sequence ID" value="PAV16942.1"/>
    <property type="molecule type" value="Genomic_DNA"/>
</dbReference>
<feature type="compositionally biased region" description="Low complexity" evidence="1">
    <location>
        <begin position="1"/>
        <end position="13"/>
    </location>
</feature>
<reference evidence="3 4" key="1">
    <citation type="journal article" date="2017" name="Mol. Ecol.">
        <title>Comparative and population genomic landscape of Phellinus noxius: A hypervariable fungus causing root rot in trees.</title>
        <authorList>
            <person name="Chung C.L."/>
            <person name="Lee T.J."/>
            <person name="Akiba M."/>
            <person name="Lee H.H."/>
            <person name="Kuo T.H."/>
            <person name="Liu D."/>
            <person name="Ke H.M."/>
            <person name="Yokoi T."/>
            <person name="Roa M.B."/>
            <person name="Lu M.J."/>
            <person name="Chang Y.Y."/>
            <person name="Ann P.J."/>
            <person name="Tsai J.N."/>
            <person name="Chen C.Y."/>
            <person name="Tzean S.S."/>
            <person name="Ota Y."/>
            <person name="Hattori T."/>
            <person name="Sahashi N."/>
            <person name="Liou R.F."/>
            <person name="Kikuchi T."/>
            <person name="Tsai I.J."/>
        </authorList>
    </citation>
    <scope>NUCLEOTIDE SEQUENCE [LARGE SCALE GENOMIC DNA]</scope>
    <source>
        <strain evidence="3 4">FFPRI411160</strain>
    </source>
</reference>
<evidence type="ECO:0000256" key="1">
    <source>
        <dbReference type="SAM" id="MobiDB-lite"/>
    </source>
</evidence>
<dbReference type="SUPFAM" id="SSF56112">
    <property type="entry name" value="Protein kinase-like (PK-like)"/>
    <property type="match status" value="1"/>
</dbReference>
<evidence type="ECO:0000259" key="2">
    <source>
        <dbReference type="Pfam" id="PF17667"/>
    </source>
</evidence>
<feature type="compositionally biased region" description="Polar residues" evidence="1">
    <location>
        <begin position="882"/>
        <end position="896"/>
    </location>
</feature>
<organism evidence="3 4">
    <name type="scientific">Pyrrhoderma noxium</name>
    <dbReference type="NCBI Taxonomy" id="2282107"/>
    <lineage>
        <taxon>Eukaryota</taxon>
        <taxon>Fungi</taxon>
        <taxon>Dikarya</taxon>
        <taxon>Basidiomycota</taxon>
        <taxon>Agaricomycotina</taxon>
        <taxon>Agaricomycetes</taxon>
        <taxon>Hymenochaetales</taxon>
        <taxon>Hymenochaetaceae</taxon>
        <taxon>Pyrrhoderma</taxon>
    </lineage>
</organism>
<dbReference type="AlphaFoldDB" id="A0A286UBG9"/>
<feature type="compositionally biased region" description="Low complexity" evidence="1">
    <location>
        <begin position="20"/>
        <end position="41"/>
    </location>
</feature>
<name>A0A286UBG9_9AGAM</name>
<gene>
    <name evidence="3" type="ORF">PNOK_0700600</name>
</gene>
<comment type="caution">
    <text evidence="3">The sequence shown here is derived from an EMBL/GenBank/DDBJ whole genome shotgun (WGS) entry which is preliminary data.</text>
</comment>
<dbReference type="InParanoid" id="A0A286UBG9"/>
<evidence type="ECO:0000313" key="3">
    <source>
        <dbReference type="EMBL" id="PAV16942.1"/>
    </source>
</evidence>
<feature type="region of interest" description="Disordered" evidence="1">
    <location>
        <begin position="1"/>
        <end position="43"/>
    </location>
</feature>
<feature type="compositionally biased region" description="Polar residues" evidence="1">
    <location>
        <begin position="629"/>
        <end position="670"/>
    </location>
</feature>
<feature type="compositionally biased region" description="Basic and acidic residues" evidence="1">
    <location>
        <begin position="847"/>
        <end position="874"/>
    </location>
</feature>
<dbReference type="Proteomes" id="UP000217199">
    <property type="component" value="Unassembled WGS sequence"/>
</dbReference>
<feature type="region of interest" description="Disordered" evidence="1">
    <location>
        <begin position="835"/>
        <end position="896"/>
    </location>
</feature>
<feature type="domain" description="Fungal-type protein kinase" evidence="2">
    <location>
        <begin position="208"/>
        <end position="710"/>
    </location>
</feature>
<dbReference type="InterPro" id="IPR040976">
    <property type="entry name" value="Pkinase_fungal"/>
</dbReference>
<dbReference type="Gene3D" id="1.10.510.10">
    <property type="entry name" value="Transferase(Phosphotransferase) domain 1"/>
    <property type="match status" value="1"/>
</dbReference>
<dbReference type="InterPro" id="IPR011009">
    <property type="entry name" value="Kinase-like_dom_sf"/>
</dbReference>
<dbReference type="PANTHER" id="PTHR38248:SF2">
    <property type="entry name" value="FUNK1 11"/>
    <property type="match status" value="1"/>
</dbReference>
<protein>
    <recommendedName>
        <fullName evidence="2">Fungal-type protein kinase domain-containing protein</fullName>
    </recommendedName>
</protein>
<dbReference type="PANTHER" id="PTHR38248">
    <property type="entry name" value="FUNK1 6"/>
    <property type="match status" value="1"/>
</dbReference>
<dbReference type="Pfam" id="PF17667">
    <property type="entry name" value="Pkinase_fungal"/>
    <property type="match status" value="1"/>
</dbReference>
<evidence type="ECO:0000313" key="4">
    <source>
        <dbReference type="Proteomes" id="UP000217199"/>
    </source>
</evidence>
<proteinExistence type="predicted"/>
<dbReference type="OrthoDB" id="5584477at2759"/>
<keyword evidence="4" id="KW-1185">Reference proteome</keyword>
<sequence length="931" mass="106972">MQDGSSSDSSPVSEKVIIVGNTTTSETTTSETTTSAGSSNTDEIPMRIGPLGVAYRRSEVIENLDNEVRMGNMDYFFNNILPPIRPEFDIEQIFKYCVKKKILTKGPKSKGYTWKAVPKNAKGLSNRVYVNPFMRIFRAVIKAAQETSSPKTTRIPFMPVDGRGIKLSVSDEKPRPFVYIENPNVIFPGTIKERHWFSAGFGFHFKGRKVDEFDNMEKLHQRLIRTMNVDPCRRFTIGATVERTCIRLWIYNRSIIVASESFDFNLEPEIFIKLIISISFAKESDLGWDQTIKSYYEDNERIYDFEVSGRHFKTSESNIISEYRCSRIYNKGTRIFKAFDVDDKEHKYPLIIKDHWYMDFHDSEDRIQETILENTNDPDEREIFKRSTFTVIASGRVQVDGRDDHTKDTILRGISPRRAYRIIFPDRYYGRKGKIIPIKKNKFWLEASGAPSPDSLEKVTRNENDILFHRYHHRIVYKEVAIPYTKLCNSKDMALVLEHCVEALRVIHKAGWVHRDLSPKNLYLYIDLDSGEKRGIIGDFEFSKRAGSGEKGDYKIGTREFMALEVSFPEYYFMYQSSKSCFDRVEEPVSGGMKDSPIPSTINPIIVEGDYSPPTKTTSRLLEGEPTAEKNNPSAAKPDSTTTGDNPAVSNNYSTPSKATSIPDQNSPITSESSSGLVGKGGLLAPSWVPIFWSHYIHDLESIWWILIWTLLTYQKVGDEDHAVDPNIDLERRMRLRNLFYVDDYCIERSNHLENKRIFNGLARIIPDFFKGLIEVAAVFREKLVSAYIKEEGESVFPIKLMDDGLLHRDILEAFRTSPIENFDVIYIFTKNKPATKSTTDSDETSENSKRSTCEDSNEKRPFKRARFEDKGPDHTLPYKNNIPNEITRSGIDNNSLGRLTRSMTAKMATNVDIDGNRRVTRSMKKRLREF</sequence>
<feature type="region of interest" description="Disordered" evidence="1">
    <location>
        <begin position="589"/>
        <end position="675"/>
    </location>
</feature>
<accession>A0A286UBG9</accession>